<evidence type="ECO:0000256" key="1">
    <source>
        <dbReference type="SAM" id="SignalP"/>
    </source>
</evidence>
<comment type="caution">
    <text evidence="2">The sequence shown here is derived from an EMBL/GenBank/DDBJ whole genome shotgun (WGS) entry which is preliminary data.</text>
</comment>
<evidence type="ECO:0008006" key="4">
    <source>
        <dbReference type="Google" id="ProtNLM"/>
    </source>
</evidence>
<sequence length="336" mass="36388">MRRPAALLFPAAVALTCLPFAFSCRAKPRLPAWVQAAPGDSLAAVSGEAGWMLAHKEVQSLISRDPMVERALDLFLQKAHINPRSETGRVTFHLIGLPSKGEETLQKGLEHALIQLNQFKDPVALIGALAESFPQEGSLRIQGRDWPLYVILDIEMKGMKAHIRAASDEKGQVWIGSLDALNHLAAKANLGSLPDAALAAEWINPKAPFQGYLQPEPLLGGLRKHLEESLVKDLPQGVTALFWSITPGEGKDDPVRFELALAGSPEGINQVSPWLQRLVAAANAIQGTPGSAPELLQEKRRVGLRCALTNEQLKLVMEKLGQPGFSFSLPQGGRKA</sequence>
<organism evidence="2 3">
    <name type="scientific">Candidatus Geothrix skivensis</name>
    <dbReference type="NCBI Taxonomy" id="2954439"/>
    <lineage>
        <taxon>Bacteria</taxon>
        <taxon>Pseudomonadati</taxon>
        <taxon>Acidobacteriota</taxon>
        <taxon>Holophagae</taxon>
        <taxon>Holophagales</taxon>
        <taxon>Holophagaceae</taxon>
        <taxon>Geothrix</taxon>
    </lineage>
</organism>
<accession>A0A9D7SIW8</accession>
<keyword evidence="1" id="KW-0732">Signal</keyword>
<dbReference type="EMBL" id="JADKIO010000009">
    <property type="protein sequence ID" value="MBK9797354.1"/>
    <property type="molecule type" value="Genomic_DNA"/>
</dbReference>
<protein>
    <recommendedName>
        <fullName evidence="4">DUF3352 domain-containing protein</fullName>
    </recommendedName>
</protein>
<evidence type="ECO:0000313" key="3">
    <source>
        <dbReference type="Proteomes" id="UP000886657"/>
    </source>
</evidence>
<proteinExistence type="predicted"/>
<dbReference type="PROSITE" id="PS51257">
    <property type="entry name" value="PROKAR_LIPOPROTEIN"/>
    <property type="match status" value="1"/>
</dbReference>
<reference evidence="2" key="1">
    <citation type="submission" date="2020-10" db="EMBL/GenBank/DDBJ databases">
        <title>Connecting structure to function with the recovery of over 1000 high-quality activated sludge metagenome-assembled genomes encoding full-length rRNA genes using long-read sequencing.</title>
        <authorList>
            <person name="Singleton C.M."/>
            <person name="Petriglieri F."/>
            <person name="Kristensen J.M."/>
            <person name="Kirkegaard R.H."/>
            <person name="Michaelsen T.Y."/>
            <person name="Andersen M.H."/>
            <person name="Karst S.M."/>
            <person name="Dueholm M.S."/>
            <person name="Nielsen P.H."/>
            <person name="Albertsen M."/>
        </authorList>
    </citation>
    <scope>NUCLEOTIDE SEQUENCE</scope>
    <source>
        <strain evidence="2">Skiv_18-Q3-R9-52_MAXAC.067</strain>
    </source>
</reference>
<name>A0A9D7SIW8_9BACT</name>
<feature type="chain" id="PRO_5039216533" description="DUF3352 domain-containing protein" evidence="1">
    <location>
        <begin position="27"/>
        <end position="336"/>
    </location>
</feature>
<dbReference type="Proteomes" id="UP000886657">
    <property type="component" value="Unassembled WGS sequence"/>
</dbReference>
<dbReference type="AlphaFoldDB" id="A0A9D7SIW8"/>
<gene>
    <name evidence="2" type="ORF">IPP58_12830</name>
</gene>
<evidence type="ECO:0000313" key="2">
    <source>
        <dbReference type="EMBL" id="MBK9797354.1"/>
    </source>
</evidence>
<feature type="signal peptide" evidence="1">
    <location>
        <begin position="1"/>
        <end position="26"/>
    </location>
</feature>